<gene>
    <name evidence="1" type="ORF">OCBIM_22039101mg</name>
</gene>
<dbReference type="AlphaFoldDB" id="A0A0L8I1B7"/>
<protein>
    <submittedName>
        <fullName evidence="1">Uncharacterized protein</fullName>
    </submittedName>
</protein>
<dbReference type="EMBL" id="KQ416779">
    <property type="protein sequence ID" value="KOF95219.1"/>
    <property type="molecule type" value="Genomic_DNA"/>
</dbReference>
<accession>A0A0L8I1B7</accession>
<reference evidence="1" key="1">
    <citation type="submission" date="2015-07" db="EMBL/GenBank/DDBJ databases">
        <title>MeaNS - Measles Nucleotide Surveillance Program.</title>
        <authorList>
            <person name="Tran T."/>
            <person name="Druce J."/>
        </authorList>
    </citation>
    <scope>NUCLEOTIDE SEQUENCE</scope>
    <source>
        <strain evidence="1">UCB-OBI-ISO-001</strain>
        <tissue evidence="1">Gonad</tissue>
    </source>
</reference>
<evidence type="ECO:0000313" key="1">
    <source>
        <dbReference type="EMBL" id="KOF95219.1"/>
    </source>
</evidence>
<proteinExistence type="predicted"/>
<sequence>MNIICVTRRRKLKESKIDVQCVTELSNSVLQWLLVSVRGILECVSKKFHAKLLAKQECWDSHFFIAKGLISLIGLID</sequence>
<name>A0A0L8I1B7_OCTBM</name>
<organism evidence="1">
    <name type="scientific">Octopus bimaculoides</name>
    <name type="common">California two-spotted octopus</name>
    <dbReference type="NCBI Taxonomy" id="37653"/>
    <lineage>
        <taxon>Eukaryota</taxon>
        <taxon>Metazoa</taxon>
        <taxon>Spiralia</taxon>
        <taxon>Lophotrochozoa</taxon>
        <taxon>Mollusca</taxon>
        <taxon>Cephalopoda</taxon>
        <taxon>Coleoidea</taxon>
        <taxon>Octopodiformes</taxon>
        <taxon>Octopoda</taxon>
        <taxon>Incirrata</taxon>
        <taxon>Octopodidae</taxon>
        <taxon>Octopus</taxon>
    </lineage>
</organism>